<dbReference type="EMBL" id="OB660043">
    <property type="protein sequence ID" value="CAD7222290.1"/>
    <property type="molecule type" value="Genomic_DNA"/>
</dbReference>
<accession>A0A7R8W492</accession>
<gene>
    <name evidence="2" type="ORF">CTOB1V02_LOCUS302</name>
</gene>
<dbReference type="SUPFAM" id="SSF57667">
    <property type="entry name" value="beta-beta-alpha zinc fingers"/>
    <property type="match status" value="1"/>
</dbReference>
<evidence type="ECO:0000259" key="1">
    <source>
        <dbReference type="Pfam" id="PF00096"/>
    </source>
</evidence>
<name>A0A7R8W492_9CRUS</name>
<organism evidence="2">
    <name type="scientific">Cyprideis torosa</name>
    <dbReference type="NCBI Taxonomy" id="163714"/>
    <lineage>
        <taxon>Eukaryota</taxon>
        <taxon>Metazoa</taxon>
        <taxon>Ecdysozoa</taxon>
        <taxon>Arthropoda</taxon>
        <taxon>Crustacea</taxon>
        <taxon>Oligostraca</taxon>
        <taxon>Ostracoda</taxon>
        <taxon>Podocopa</taxon>
        <taxon>Podocopida</taxon>
        <taxon>Cytherocopina</taxon>
        <taxon>Cytheroidea</taxon>
        <taxon>Cytherideidae</taxon>
        <taxon>Cyprideis</taxon>
    </lineage>
</organism>
<dbReference type="InterPro" id="IPR036236">
    <property type="entry name" value="Znf_C2H2_sf"/>
</dbReference>
<evidence type="ECO:0000313" key="2">
    <source>
        <dbReference type="EMBL" id="CAD7222290.1"/>
    </source>
</evidence>
<dbReference type="AlphaFoldDB" id="A0A7R8W492"/>
<feature type="domain" description="C2H2-type" evidence="1">
    <location>
        <begin position="17"/>
        <end position="35"/>
    </location>
</feature>
<dbReference type="Gene3D" id="3.30.160.60">
    <property type="entry name" value="Classic Zinc Finger"/>
    <property type="match status" value="1"/>
</dbReference>
<proteinExistence type="predicted"/>
<protein>
    <recommendedName>
        <fullName evidence="1">C2H2-type domain-containing protein</fullName>
    </recommendedName>
</protein>
<reference evidence="2" key="1">
    <citation type="submission" date="2020-11" db="EMBL/GenBank/DDBJ databases">
        <authorList>
            <person name="Tran Van P."/>
        </authorList>
    </citation>
    <scope>NUCLEOTIDE SEQUENCE</scope>
</reference>
<dbReference type="InterPro" id="IPR013087">
    <property type="entry name" value="Znf_C2H2_type"/>
</dbReference>
<sequence>MAKVAAKFCGGGELGKHQCVKCGRYYAHKSSLWRHSTYECMKPKQFVCTFCGKTFKQKLISTLRIVT</sequence>
<dbReference type="Pfam" id="PF00096">
    <property type="entry name" value="zf-C2H2"/>
    <property type="match status" value="1"/>
</dbReference>
<dbReference type="OrthoDB" id="10004641at2759"/>